<dbReference type="InterPro" id="IPR037523">
    <property type="entry name" value="VOC_core"/>
</dbReference>
<organism evidence="2 3">
    <name type="scientific">Rubellicoccus peritrichatus</name>
    <dbReference type="NCBI Taxonomy" id="3080537"/>
    <lineage>
        <taxon>Bacteria</taxon>
        <taxon>Pseudomonadati</taxon>
        <taxon>Verrucomicrobiota</taxon>
        <taxon>Opitutia</taxon>
        <taxon>Puniceicoccales</taxon>
        <taxon>Cerasicoccaceae</taxon>
        <taxon>Rubellicoccus</taxon>
    </lineage>
</organism>
<dbReference type="Proteomes" id="UP001304300">
    <property type="component" value="Chromosome"/>
</dbReference>
<dbReference type="KEGG" id="puo:RZN69_15170"/>
<dbReference type="InterPro" id="IPR029068">
    <property type="entry name" value="Glyas_Bleomycin-R_OHBP_Dase"/>
</dbReference>
<sequence>MFDHLGIFVSDSEQSIAFYEKCLAPLGIKIYQRQPQFGAAIFSGKPDFPFLWVGPAKGDYYGKSLSPQIHRPMHIAFKAPSIEAVREFHRLGLENGAKDNGAPEDCGGNYFAAYLLDLDGNNIEAGIRI</sequence>
<dbReference type="RefSeq" id="WP_317832033.1">
    <property type="nucleotide sequence ID" value="NZ_CP136920.1"/>
</dbReference>
<reference evidence="2 3" key="1">
    <citation type="submission" date="2023-10" db="EMBL/GenBank/DDBJ databases">
        <title>Rubellicoccus peritrichatus gen. nov., sp. nov., isolated from an algae of coral reef tank.</title>
        <authorList>
            <person name="Luo J."/>
        </authorList>
    </citation>
    <scope>NUCLEOTIDE SEQUENCE [LARGE SCALE GENOMIC DNA]</scope>
    <source>
        <strain evidence="2 3">CR14</strain>
    </source>
</reference>
<dbReference type="SUPFAM" id="SSF54593">
    <property type="entry name" value="Glyoxalase/Bleomycin resistance protein/Dihydroxybiphenyl dioxygenase"/>
    <property type="match status" value="1"/>
</dbReference>
<name>A0AAQ3LDC5_9BACT</name>
<dbReference type="InterPro" id="IPR004360">
    <property type="entry name" value="Glyas_Fos-R_dOase_dom"/>
</dbReference>
<evidence type="ECO:0000313" key="2">
    <source>
        <dbReference type="EMBL" id="WOO39964.1"/>
    </source>
</evidence>
<gene>
    <name evidence="2" type="ORF">RZN69_15170</name>
</gene>
<protein>
    <submittedName>
        <fullName evidence="2">VOC family protein</fullName>
    </submittedName>
</protein>
<dbReference type="Gene3D" id="3.10.180.10">
    <property type="entry name" value="2,3-Dihydroxybiphenyl 1,2-Dioxygenase, domain 1"/>
    <property type="match status" value="1"/>
</dbReference>
<evidence type="ECO:0000313" key="3">
    <source>
        <dbReference type="Proteomes" id="UP001304300"/>
    </source>
</evidence>
<dbReference type="EMBL" id="CP136920">
    <property type="protein sequence ID" value="WOO39964.1"/>
    <property type="molecule type" value="Genomic_DNA"/>
</dbReference>
<dbReference type="CDD" id="cd07262">
    <property type="entry name" value="VOC_like"/>
    <property type="match status" value="1"/>
</dbReference>
<proteinExistence type="predicted"/>
<accession>A0AAQ3LDC5</accession>
<dbReference type="PROSITE" id="PS51819">
    <property type="entry name" value="VOC"/>
    <property type="match status" value="1"/>
</dbReference>
<dbReference type="PANTHER" id="PTHR35006:SF2">
    <property type="entry name" value="GLYOXALASE FAMILY PROTEIN (AFU_ORTHOLOGUE AFUA_5G14830)"/>
    <property type="match status" value="1"/>
</dbReference>
<keyword evidence="3" id="KW-1185">Reference proteome</keyword>
<feature type="domain" description="VOC" evidence="1">
    <location>
        <begin position="1"/>
        <end position="128"/>
    </location>
</feature>
<dbReference type="Pfam" id="PF00903">
    <property type="entry name" value="Glyoxalase"/>
    <property type="match status" value="1"/>
</dbReference>
<dbReference type="AlphaFoldDB" id="A0AAQ3LDC5"/>
<dbReference type="PANTHER" id="PTHR35006">
    <property type="entry name" value="GLYOXALASE FAMILY PROTEIN (AFU_ORTHOLOGUE AFUA_5G14830)"/>
    <property type="match status" value="1"/>
</dbReference>
<evidence type="ECO:0000259" key="1">
    <source>
        <dbReference type="PROSITE" id="PS51819"/>
    </source>
</evidence>